<dbReference type="GO" id="GO:0005737">
    <property type="term" value="C:cytoplasm"/>
    <property type="evidence" value="ECO:0007669"/>
    <property type="project" value="TreeGrafter"/>
</dbReference>
<dbReference type="KEGG" id="pswu:SY83_21655"/>
<dbReference type="Pfam" id="PF14398">
    <property type="entry name" value="ATPgrasp_YheCD"/>
    <property type="match status" value="1"/>
</dbReference>
<dbReference type="PATRIC" id="fig|1178515.4.peg.4389"/>
<dbReference type="PANTHER" id="PTHR21621:SF0">
    <property type="entry name" value="BETA-CITRYLGLUTAMATE SYNTHASE B-RELATED"/>
    <property type="match status" value="1"/>
</dbReference>
<reference evidence="3 4" key="1">
    <citation type="submission" date="2015-01" db="EMBL/GenBank/DDBJ databases">
        <title>Paenibacillus swuensis/DY6/whole genome sequencing.</title>
        <authorList>
            <person name="Kim M.K."/>
            <person name="Srinivasan S."/>
            <person name="Lee J.-J."/>
        </authorList>
    </citation>
    <scope>NUCLEOTIDE SEQUENCE [LARGE SCALE GENOMIC DNA]</scope>
    <source>
        <strain evidence="3 4">DY6</strain>
    </source>
</reference>
<dbReference type="InterPro" id="IPR011761">
    <property type="entry name" value="ATP-grasp"/>
</dbReference>
<dbReference type="GO" id="GO:0046872">
    <property type="term" value="F:metal ion binding"/>
    <property type="evidence" value="ECO:0007669"/>
    <property type="project" value="InterPro"/>
</dbReference>
<dbReference type="GO" id="GO:0009432">
    <property type="term" value="P:SOS response"/>
    <property type="evidence" value="ECO:0007669"/>
    <property type="project" value="TreeGrafter"/>
</dbReference>
<evidence type="ECO:0000259" key="2">
    <source>
        <dbReference type="PROSITE" id="PS50975"/>
    </source>
</evidence>
<feature type="domain" description="ATP-grasp" evidence="2">
    <location>
        <begin position="126"/>
        <end position="367"/>
    </location>
</feature>
<evidence type="ECO:0000313" key="4">
    <source>
        <dbReference type="Proteomes" id="UP000076927"/>
    </source>
</evidence>
<keyword evidence="1" id="KW-0067">ATP-binding</keyword>
<dbReference type="RefSeq" id="WP_068610326.1">
    <property type="nucleotide sequence ID" value="NZ_CP011388.1"/>
</dbReference>
<dbReference type="PANTHER" id="PTHR21621">
    <property type="entry name" value="RIBOSOMAL PROTEIN S6 MODIFICATION PROTEIN"/>
    <property type="match status" value="1"/>
</dbReference>
<protein>
    <recommendedName>
        <fullName evidence="2">ATP-grasp domain-containing protein</fullName>
    </recommendedName>
</protein>
<dbReference type="Gene3D" id="3.30.470.20">
    <property type="entry name" value="ATP-grasp fold, B domain"/>
    <property type="match status" value="1"/>
</dbReference>
<dbReference type="OrthoDB" id="7869153at2"/>
<keyword evidence="1" id="KW-0547">Nucleotide-binding</keyword>
<dbReference type="SUPFAM" id="SSF56059">
    <property type="entry name" value="Glutathione synthetase ATP-binding domain-like"/>
    <property type="match status" value="1"/>
</dbReference>
<evidence type="ECO:0000313" key="3">
    <source>
        <dbReference type="EMBL" id="ANE48455.1"/>
    </source>
</evidence>
<accession>A0A172TN18</accession>
<proteinExistence type="predicted"/>
<dbReference type="PROSITE" id="PS50975">
    <property type="entry name" value="ATP_GRASP"/>
    <property type="match status" value="1"/>
</dbReference>
<dbReference type="GO" id="GO:0018169">
    <property type="term" value="F:ribosomal S6-glutamic acid ligase activity"/>
    <property type="evidence" value="ECO:0007669"/>
    <property type="project" value="TreeGrafter"/>
</dbReference>
<keyword evidence="4" id="KW-1185">Reference proteome</keyword>
<sequence>MLRKPHQPRYVGIMICERGGALPFPERDYFRKLCLLGHSLGMTVYIFSPEWVRFENNRTVGYTYNGKITAWEKSVFPLPNVLYDRCYYANKMRYDLHAPLISKLRKLKGIRFMGYGLKGKWDVQQALHNHENMLPHLPYTELYQTSRGLSSFLNTHGEAFLKPHAGSHGKGVMHLIKKAESTFELKGRNPQNSPFHITFRNEQTMLQWVRRFMGTRRYLIQEYLKLTTTEGEPYDIRSLVQKDGGGNWRTTGMAVRKGKQGSITSNLAGGGHAEEVIPFLSNQFDQEQADTILTVLNHLSSTIPEALEQQHGRLAELGIDLGVDTQGRVWILEVNSKPGRSVFTQLNDLNARKNSVKYPIQYARYLLDRQLGG</sequence>
<dbReference type="Proteomes" id="UP000076927">
    <property type="component" value="Chromosome"/>
</dbReference>
<organism evidence="3 4">
    <name type="scientific">Paenibacillus swuensis</name>
    <dbReference type="NCBI Taxonomy" id="1178515"/>
    <lineage>
        <taxon>Bacteria</taxon>
        <taxon>Bacillati</taxon>
        <taxon>Bacillota</taxon>
        <taxon>Bacilli</taxon>
        <taxon>Bacillales</taxon>
        <taxon>Paenibacillaceae</taxon>
        <taxon>Paenibacillus</taxon>
    </lineage>
</organism>
<evidence type="ECO:0000256" key="1">
    <source>
        <dbReference type="PROSITE-ProRule" id="PRU00409"/>
    </source>
</evidence>
<dbReference type="AlphaFoldDB" id="A0A172TN18"/>
<dbReference type="InterPro" id="IPR026838">
    <property type="entry name" value="YheC/D"/>
</dbReference>
<dbReference type="EMBL" id="CP011388">
    <property type="protein sequence ID" value="ANE48455.1"/>
    <property type="molecule type" value="Genomic_DNA"/>
</dbReference>
<dbReference type="STRING" id="1178515.SY83_21655"/>
<name>A0A172TN18_9BACL</name>
<dbReference type="GO" id="GO:0005524">
    <property type="term" value="F:ATP binding"/>
    <property type="evidence" value="ECO:0007669"/>
    <property type="project" value="UniProtKB-UniRule"/>
</dbReference>
<gene>
    <name evidence="3" type="ORF">SY83_21655</name>
</gene>